<name>A0A1F5WV00_9BACT</name>
<dbReference type="AlphaFoldDB" id="A0A1F5WV00"/>
<sequence>MRKRYQIDDCLEDIELGEELLSIPSSGMGKNSLKGQRVVIEVFDRIFRDGRVSYEWAMADQTISAGGMEKASDCVEDIVDTLRETNPKHIELMFPPVKLSRGKTYISRRKRVTKLEIAGFKAAIQGMMVISIAE</sequence>
<dbReference type="EMBL" id="MFHI01000001">
    <property type="protein sequence ID" value="OGF79466.1"/>
    <property type="molecule type" value="Genomic_DNA"/>
</dbReference>
<accession>A0A1F5WV00</accession>
<organism evidence="1 2">
    <name type="scientific">Candidatus Giovannonibacteria bacterium RIFCSPHIGHO2_02_43_13</name>
    <dbReference type="NCBI Taxonomy" id="1798330"/>
    <lineage>
        <taxon>Bacteria</taxon>
        <taxon>Candidatus Giovannoniibacteriota</taxon>
    </lineage>
</organism>
<proteinExistence type="predicted"/>
<reference evidence="1 2" key="1">
    <citation type="journal article" date="2016" name="Nat. Commun.">
        <title>Thousands of microbial genomes shed light on interconnected biogeochemical processes in an aquifer system.</title>
        <authorList>
            <person name="Anantharaman K."/>
            <person name="Brown C.T."/>
            <person name="Hug L.A."/>
            <person name="Sharon I."/>
            <person name="Castelle C.J."/>
            <person name="Probst A.J."/>
            <person name="Thomas B.C."/>
            <person name="Singh A."/>
            <person name="Wilkins M.J."/>
            <person name="Karaoz U."/>
            <person name="Brodie E.L."/>
            <person name="Williams K.H."/>
            <person name="Hubbard S.S."/>
            <person name="Banfield J.F."/>
        </authorList>
    </citation>
    <scope>NUCLEOTIDE SEQUENCE [LARGE SCALE GENOMIC DNA]</scope>
</reference>
<evidence type="ECO:0000313" key="2">
    <source>
        <dbReference type="Proteomes" id="UP000178425"/>
    </source>
</evidence>
<comment type="caution">
    <text evidence="1">The sequence shown here is derived from an EMBL/GenBank/DDBJ whole genome shotgun (WGS) entry which is preliminary data.</text>
</comment>
<gene>
    <name evidence="1" type="ORF">A2W54_02260</name>
</gene>
<dbReference type="Proteomes" id="UP000178425">
    <property type="component" value="Unassembled WGS sequence"/>
</dbReference>
<protein>
    <submittedName>
        <fullName evidence="1">Uncharacterized protein</fullName>
    </submittedName>
</protein>
<evidence type="ECO:0000313" key="1">
    <source>
        <dbReference type="EMBL" id="OGF79466.1"/>
    </source>
</evidence>